<dbReference type="FunFam" id="3.90.1440.10:FF:000001">
    <property type="entry name" value="Preprotein translocase subunit SecA"/>
    <property type="match status" value="1"/>
</dbReference>
<keyword evidence="4" id="KW-0813">Transport</keyword>
<dbReference type="InterPro" id="IPR044722">
    <property type="entry name" value="SecA_SF2_C"/>
</dbReference>
<dbReference type="InterPro" id="IPR036670">
    <property type="entry name" value="SecA_X-link_sf"/>
</dbReference>
<keyword evidence="7" id="KW-0479">Metal-binding</keyword>
<dbReference type="EMBL" id="FPHJ01000007">
    <property type="protein sequence ID" value="SFV52693.1"/>
    <property type="molecule type" value="Genomic_DNA"/>
</dbReference>
<dbReference type="InterPro" id="IPR020937">
    <property type="entry name" value="SecA_CS"/>
</dbReference>
<keyword evidence="8" id="KW-0547">Nucleotide-binding</keyword>
<dbReference type="PANTHER" id="PTHR30612:SF0">
    <property type="entry name" value="CHLOROPLAST PROTEIN-TRANSPORTING ATPASE"/>
    <property type="match status" value="1"/>
</dbReference>
<evidence type="ECO:0000259" key="15">
    <source>
        <dbReference type="PROSITE" id="PS51192"/>
    </source>
</evidence>
<dbReference type="GO" id="GO:0005524">
    <property type="term" value="F:ATP binding"/>
    <property type="evidence" value="ECO:0007669"/>
    <property type="project" value="UniProtKB-KW"/>
</dbReference>
<dbReference type="GO" id="GO:0046872">
    <property type="term" value="F:metal ion binding"/>
    <property type="evidence" value="ECO:0007669"/>
    <property type="project" value="UniProtKB-KW"/>
</dbReference>
<dbReference type="GO" id="GO:0031522">
    <property type="term" value="C:cell envelope Sec protein transport complex"/>
    <property type="evidence" value="ECO:0007669"/>
    <property type="project" value="TreeGrafter"/>
</dbReference>
<organism evidence="18">
    <name type="scientific">hydrothermal vent metagenome</name>
    <dbReference type="NCBI Taxonomy" id="652676"/>
    <lineage>
        <taxon>unclassified sequences</taxon>
        <taxon>metagenomes</taxon>
        <taxon>ecological metagenomes</taxon>
    </lineage>
</organism>
<dbReference type="GO" id="GO:0004386">
    <property type="term" value="F:helicase activity"/>
    <property type="evidence" value="ECO:0007669"/>
    <property type="project" value="UniProtKB-KW"/>
</dbReference>
<dbReference type="InterPro" id="IPR011130">
    <property type="entry name" value="SecA_preprotein_X-link_dom"/>
</dbReference>
<keyword evidence="12" id="KW-1278">Translocase</keyword>
<dbReference type="GO" id="GO:0006605">
    <property type="term" value="P:protein targeting"/>
    <property type="evidence" value="ECO:0007669"/>
    <property type="project" value="InterPro"/>
</dbReference>
<keyword evidence="14" id="KW-0472">Membrane</keyword>
<dbReference type="PROSITE" id="PS51196">
    <property type="entry name" value="SECA_MOTOR_DEAD"/>
    <property type="match status" value="1"/>
</dbReference>
<dbReference type="FunFam" id="3.40.50.300:FF:000334">
    <property type="entry name" value="Protein translocase subunit SecA"/>
    <property type="match status" value="1"/>
</dbReference>
<keyword evidence="5" id="KW-1003">Cell membrane</keyword>
<dbReference type="Pfam" id="PF02810">
    <property type="entry name" value="SEC-C"/>
    <property type="match status" value="1"/>
</dbReference>
<dbReference type="GO" id="GO:0005886">
    <property type="term" value="C:plasma membrane"/>
    <property type="evidence" value="ECO:0007669"/>
    <property type="project" value="UniProtKB-SubCell"/>
</dbReference>
<evidence type="ECO:0000256" key="6">
    <source>
        <dbReference type="ARBA" id="ARBA00022490"/>
    </source>
</evidence>
<dbReference type="HAMAP" id="MF_01382">
    <property type="entry name" value="SecA"/>
    <property type="match status" value="1"/>
</dbReference>
<comment type="cofactor">
    <cofactor evidence="1">
        <name>Zn(2+)</name>
        <dbReference type="ChEBI" id="CHEBI:29105"/>
    </cofactor>
</comment>
<dbReference type="PROSITE" id="PS51194">
    <property type="entry name" value="HELICASE_CTER"/>
    <property type="match status" value="1"/>
</dbReference>
<dbReference type="NCBIfam" id="NF009538">
    <property type="entry name" value="PRK12904.1"/>
    <property type="match status" value="1"/>
</dbReference>
<dbReference type="InterPro" id="IPR001650">
    <property type="entry name" value="Helicase_C-like"/>
</dbReference>
<dbReference type="SUPFAM" id="SSF81767">
    <property type="entry name" value="Pre-protein crosslinking domain of SecA"/>
    <property type="match status" value="1"/>
</dbReference>
<dbReference type="Gene3D" id="1.10.3060.10">
    <property type="entry name" value="Helical scaffold and wing domains of SecA"/>
    <property type="match status" value="1"/>
</dbReference>
<accession>A0A1W1BGR4</accession>
<dbReference type="PRINTS" id="PR00906">
    <property type="entry name" value="SECA"/>
</dbReference>
<dbReference type="Pfam" id="PF07516">
    <property type="entry name" value="SecA_SW"/>
    <property type="match status" value="1"/>
</dbReference>
<evidence type="ECO:0000256" key="5">
    <source>
        <dbReference type="ARBA" id="ARBA00022475"/>
    </source>
</evidence>
<evidence type="ECO:0000256" key="12">
    <source>
        <dbReference type="ARBA" id="ARBA00022967"/>
    </source>
</evidence>
<dbReference type="PROSITE" id="PS01312">
    <property type="entry name" value="SECA"/>
    <property type="match status" value="1"/>
</dbReference>
<dbReference type="SUPFAM" id="SSF81886">
    <property type="entry name" value="Helical scaffold and wing domains of SecA"/>
    <property type="match status" value="1"/>
</dbReference>
<evidence type="ECO:0000256" key="8">
    <source>
        <dbReference type="ARBA" id="ARBA00022741"/>
    </source>
</evidence>
<feature type="domain" description="Helicase C-terminal" evidence="16">
    <location>
        <begin position="442"/>
        <end position="630"/>
    </location>
</feature>
<dbReference type="NCBIfam" id="NF006630">
    <property type="entry name" value="PRK09200.1"/>
    <property type="match status" value="1"/>
</dbReference>
<dbReference type="InterPro" id="IPR014001">
    <property type="entry name" value="Helicase_ATP-bd"/>
</dbReference>
<sequence>MNLINKIATLFVGSRNERLIKDISKIVEQVNTFESNITTLSDSELKNKTIDFKQQLSNGKSLDDILPEAFAVVREASKRAIGLRHYDVQIIGGIVLHKGKISEMRTGEGKTLVATLPAYLNALTDEGVHIVTVNDYLATRDAQWMGKVFEFLGLTVNAITSEMNHEDKKASYQCDIIYATNNELGFDYLRDNMAFSLEEKVQRKLNYAIIDEVDSILIDEARTPLIISGPMDDYTDVYQQINTLIPNFTEQIETGEGKEAVVKKAGDYTLDEKHKQIHLTDEGHAKAEKLLTKIGLLKEGSSLYDSNNILLTQHLNASLRAHKLYQKDVDYIVQNDEVIIIDEFTGRTLSGRRWSEGLHQAIEAKEKVSIKKENQTLASITFQNYFRLYSKLSGMTGTADTESFELNSIYNLEVVVIPTNIPAKRKDYPDVIYLTQQEKYNAIIQEIKTVNATKRPILVGTNSIESSELISNLLKKLKIKHEVLNAKQHQREAEIVANAGVAGAITIATNMAGRGTDIVLGGKLNDNANKEQQQKWQIAHDNVVNSGGLHIIGAERNESRRVDNQLRGRAGRQGDPGSSRFFLSLEDNLMRIFASERMAGMMQKLGLKDGEAIEHKWISKSIENAQKKVEAYHFDARKSVLEYDDVANEQRKFIYEQRNQLMGESDIKEHIQTIRDEIVENIFYQSISADIPEENWSIQELQKDLAEYSLNIDIEELMTSSSNIEDWLITIKQKMSDIHMQKEQQVGFSTMRSFEKNIMLQTLDHHWKEHLAAMDYLRQSINLRGYAQKNPIQEYKQEAFEMFKELLTNIDTDVIKIISNVQIDNDVNDDIYQKNQNNEVNYSTDELEPVKTVVNEVKVGRNDPCPCNSGKKYKKCCGANE</sequence>
<dbReference type="InterPro" id="IPR011116">
    <property type="entry name" value="SecA_Wing/Scaffold"/>
</dbReference>
<evidence type="ECO:0000313" key="18">
    <source>
        <dbReference type="EMBL" id="SFV52693.1"/>
    </source>
</evidence>
<dbReference type="SMART" id="SM00958">
    <property type="entry name" value="SecA_PP_bind"/>
    <property type="match status" value="1"/>
</dbReference>
<evidence type="ECO:0000259" key="16">
    <source>
        <dbReference type="PROSITE" id="PS51194"/>
    </source>
</evidence>
<dbReference type="SUPFAM" id="SSF52540">
    <property type="entry name" value="P-loop containing nucleoside triphosphate hydrolases"/>
    <property type="match status" value="2"/>
</dbReference>
<dbReference type="SMART" id="SM00957">
    <property type="entry name" value="SecA_DEAD"/>
    <property type="match status" value="1"/>
</dbReference>
<dbReference type="GO" id="GO:0005829">
    <property type="term" value="C:cytosol"/>
    <property type="evidence" value="ECO:0007669"/>
    <property type="project" value="TreeGrafter"/>
</dbReference>
<name>A0A1W1BGR4_9ZZZZ</name>
<evidence type="ECO:0000256" key="2">
    <source>
        <dbReference type="ARBA" id="ARBA00004413"/>
    </source>
</evidence>
<comment type="similarity">
    <text evidence="3">Belongs to the SecA family.</text>
</comment>
<dbReference type="Pfam" id="PF07517">
    <property type="entry name" value="SecA_DEAD"/>
    <property type="match status" value="1"/>
</dbReference>
<proteinExistence type="inferred from homology"/>
<evidence type="ECO:0000256" key="1">
    <source>
        <dbReference type="ARBA" id="ARBA00001947"/>
    </source>
</evidence>
<dbReference type="GO" id="GO:0017038">
    <property type="term" value="P:protein import"/>
    <property type="evidence" value="ECO:0007669"/>
    <property type="project" value="InterPro"/>
</dbReference>
<comment type="subcellular location">
    <subcellularLocation>
        <location evidence="2">Cell membrane</location>
        <topology evidence="2">Peripheral membrane protein</topology>
        <orientation evidence="2">Cytoplasmic side</orientation>
    </subcellularLocation>
</comment>
<dbReference type="InterPro" id="IPR000185">
    <property type="entry name" value="SecA"/>
</dbReference>
<dbReference type="PANTHER" id="PTHR30612">
    <property type="entry name" value="SECA INNER MEMBRANE COMPONENT OF SEC PROTEIN SECRETION SYSTEM"/>
    <property type="match status" value="1"/>
</dbReference>
<keyword evidence="18" id="KW-0378">Hydrolase</keyword>
<keyword evidence="10" id="KW-0067">ATP-binding</keyword>
<reference evidence="18" key="1">
    <citation type="submission" date="2016-10" db="EMBL/GenBank/DDBJ databases">
        <authorList>
            <person name="de Groot N.N."/>
        </authorList>
    </citation>
    <scope>NUCLEOTIDE SEQUENCE</scope>
</reference>
<keyword evidence="13" id="KW-0811">Translocation</keyword>
<feature type="domain" description="Helicase ATP-binding" evidence="15">
    <location>
        <begin position="91"/>
        <end position="249"/>
    </location>
</feature>
<evidence type="ECO:0000256" key="11">
    <source>
        <dbReference type="ARBA" id="ARBA00022927"/>
    </source>
</evidence>
<keyword evidence="9" id="KW-0862">Zinc</keyword>
<evidence type="ECO:0000256" key="9">
    <source>
        <dbReference type="ARBA" id="ARBA00022833"/>
    </source>
</evidence>
<dbReference type="NCBIfam" id="TIGR00963">
    <property type="entry name" value="secA"/>
    <property type="match status" value="1"/>
</dbReference>
<dbReference type="Pfam" id="PF01043">
    <property type="entry name" value="SecA_PP_bind"/>
    <property type="match status" value="1"/>
</dbReference>
<dbReference type="GO" id="GO:0043952">
    <property type="term" value="P:protein transport by the Sec complex"/>
    <property type="evidence" value="ECO:0007669"/>
    <property type="project" value="TreeGrafter"/>
</dbReference>
<dbReference type="CDD" id="cd17928">
    <property type="entry name" value="DEXDc_SecA"/>
    <property type="match status" value="1"/>
</dbReference>
<dbReference type="Gene3D" id="3.40.50.300">
    <property type="entry name" value="P-loop containing nucleotide triphosphate hydrolases"/>
    <property type="match status" value="2"/>
</dbReference>
<keyword evidence="11" id="KW-0653">Protein transport</keyword>
<dbReference type="AlphaFoldDB" id="A0A1W1BGR4"/>
<dbReference type="InterPro" id="IPR027417">
    <property type="entry name" value="P-loop_NTPase"/>
</dbReference>
<evidence type="ECO:0000256" key="4">
    <source>
        <dbReference type="ARBA" id="ARBA00022448"/>
    </source>
</evidence>
<evidence type="ECO:0000256" key="14">
    <source>
        <dbReference type="ARBA" id="ARBA00023136"/>
    </source>
</evidence>
<protein>
    <submittedName>
        <fullName evidence="18">Protein export cytoplasm protein SecA ATPase RNA helicase (TC 3.A.5.1.1)</fullName>
    </submittedName>
</protein>
<dbReference type="Gene3D" id="3.90.1440.10">
    <property type="entry name" value="SecA, preprotein cross-linking domain"/>
    <property type="match status" value="1"/>
</dbReference>
<dbReference type="PROSITE" id="PS51192">
    <property type="entry name" value="HELICASE_ATP_BIND_1"/>
    <property type="match status" value="1"/>
</dbReference>
<evidence type="ECO:0000256" key="3">
    <source>
        <dbReference type="ARBA" id="ARBA00007650"/>
    </source>
</evidence>
<dbReference type="Pfam" id="PF21090">
    <property type="entry name" value="P-loop_SecA"/>
    <property type="match status" value="1"/>
</dbReference>
<evidence type="ECO:0000256" key="10">
    <source>
        <dbReference type="ARBA" id="ARBA00022840"/>
    </source>
</evidence>
<dbReference type="InterPro" id="IPR014018">
    <property type="entry name" value="SecA_motor_DEAD"/>
</dbReference>
<dbReference type="CDD" id="cd18803">
    <property type="entry name" value="SF2_C_secA"/>
    <property type="match status" value="1"/>
</dbReference>
<dbReference type="FunFam" id="3.40.50.300:FF:000113">
    <property type="entry name" value="Preprotein translocase subunit SecA"/>
    <property type="match status" value="1"/>
</dbReference>
<dbReference type="FunFam" id="1.10.3060.10:FF:000003">
    <property type="entry name" value="Protein translocase subunit SecA"/>
    <property type="match status" value="1"/>
</dbReference>
<dbReference type="InterPro" id="IPR011115">
    <property type="entry name" value="SecA_DEAD"/>
</dbReference>
<evidence type="ECO:0000256" key="13">
    <source>
        <dbReference type="ARBA" id="ARBA00023010"/>
    </source>
</evidence>
<dbReference type="InterPro" id="IPR004027">
    <property type="entry name" value="SEC_C_motif"/>
</dbReference>
<evidence type="ECO:0000259" key="17">
    <source>
        <dbReference type="PROSITE" id="PS51196"/>
    </source>
</evidence>
<dbReference type="InterPro" id="IPR036266">
    <property type="entry name" value="SecA_Wing/Scaffold_sf"/>
</dbReference>
<keyword evidence="18" id="KW-0347">Helicase</keyword>
<keyword evidence="6" id="KW-0963">Cytoplasm</keyword>
<feature type="domain" description="SecA family profile" evidence="17">
    <location>
        <begin position="5"/>
        <end position="614"/>
    </location>
</feature>
<gene>
    <name evidence="18" type="ORF">MNB_SUP05-5-501</name>
</gene>
<evidence type="ECO:0000256" key="7">
    <source>
        <dbReference type="ARBA" id="ARBA00022723"/>
    </source>
</evidence>
<dbReference type="GO" id="GO:0006886">
    <property type="term" value="P:intracellular protein transport"/>
    <property type="evidence" value="ECO:0007669"/>
    <property type="project" value="InterPro"/>
</dbReference>